<dbReference type="EMBL" id="MT210154">
    <property type="protein sequence ID" value="QIW89421.1"/>
    <property type="molecule type" value="Genomic_DNA"/>
</dbReference>
<accession>A0A6H0X5T5</accession>
<evidence type="ECO:0000313" key="1">
    <source>
        <dbReference type="EMBL" id="QIW89421.1"/>
    </source>
</evidence>
<reference evidence="1" key="1">
    <citation type="submission" date="2020-03" db="EMBL/GenBank/DDBJ databases">
        <authorList>
            <person name="Shneider M.M."/>
            <person name="Evseev P.V."/>
            <person name="Korzhenkov A.A."/>
            <person name="Toschakov S.V."/>
            <person name="Vo T."/>
            <person name="Ignatov A.N."/>
            <person name="Miroshnikov K.A."/>
        </authorList>
    </citation>
    <scope>NUCLEOTIDE SEQUENCE [LARGE SCALE GENOMIC DNA]</scope>
</reference>
<gene>
    <name evidence="1" type="ORF">PPDBI_00062</name>
</gene>
<sequence>MNQFEMTRLWNYTTNQYQDALIERTFNRGCAHITIHRWL</sequence>
<organism evidence="1">
    <name type="scientific">Xanthomonas phage PPDBI</name>
    <dbReference type="NCBI Taxonomy" id="2723911"/>
    <lineage>
        <taxon>Viruses</taxon>
        <taxon>Duplodnaviria</taxon>
        <taxon>Heunggongvirae</taxon>
        <taxon>Uroviricota</taxon>
        <taxon>Caudoviricetes</taxon>
    </lineage>
</organism>
<protein>
    <submittedName>
        <fullName evidence="1">Uncharacterized protein</fullName>
    </submittedName>
</protein>
<proteinExistence type="predicted"/>
<name>A0A6H0X5T5_9CAUD</name>